<dbReference type="VEuPathDB" id="FungiDB:PHYBLDRAFT_143815"/>
<sequence length="104" mass="11670">MSSTCWEANCFLYSSKKTSHMVTLASQMAYHLAVMPQKWVATTRIVSSLVIPIPFFSQSICSNQKRDLLFRSLTKISGAKRYLEMLDDLCSLMGAEEEGAYCTA</sequence>
<keyword evidence="2" id="KW-1185">Reference proteome</keyword>
<name>A0A163ASY3_PHYB8</name>
<accession>A0A163ASY3</accession>
<dbReference type="RefSeq" id="XP_018293611.1">
    <property type="nucleotide sequence ID" value="XM_018431074.1"/>
</dbReference>
<dbReference type="EMBL" id="KV440977">
    <property type="protein sequence ID" value="OAD75571.1"/>
    <property type="molecule type" value="Genomic_DNA"/>
</dbReference>
<dbReference type="InParanoid" id="A0A163ASY3"/>
<evidence type="ECO:0000313" key="2">
    <source>
        <dbReference type="Proteomes" id="UP000077315"/>
    </source>
</evidence>
<evidence type="ECO:0000313" key="1">
    <source>
        <dbReference type="EMBL" id="OAD75571.1"/>
    </source>
</evidence>
<dbReference type="GeneID" id="28991980"/>
<proteinExistence type="predicted"/>
<dbReference type="AlphaFoldDB" id="A0A163ASY3"/>
<protein>
    <submittedName>
        <fullName evidence="1">Uncharacterized protein</fullName>
    </submittedName>
</protein>
<organism evidence="1 2">
    <name type="scientific">Phycomyces blakesleeanus (strain ATCC 8743b / DSM 1359 / FGSC 10004 / NBRC 33097 / NRRL 1555)</name>
    <dbReference type="NCBI Taxonomy" id="763407"/>
    <lineage>
        <taxon>Eukaryota</taxon>
        <taxon>Fungi</taxon>
        <taxon>Fungi incertae sedis</taxon>
        <taxon>Mucoromycota</taxon>
        <taxon>Mucoromycotina</taxon>
        <taxon>Mucoromycetes</taxon>
        <taxon>Mucorales</taxon>
        <taxon>Phycomycetaceae</taxon>
        <taxon>Phycomyces</taxon>
    </lineage>
</organism>
<gene>
    <name evidence="1" type="ORF">PHYBLDRAFT_143815</name>
</gene>
<reference evidence="2" key="1">
    <citation type="submission" date="2015-06" db="EMBL/GenBank/DDBJ databases">
        <title>Expansion of signal transduction pathways in fungi by whole-genome duplication.</title>
        <authorList>
            <consortium name="DOE Joint Genome Institute"/>
            <person name="Corrochano L.M."/>
            <person name="Kuo A."/>
            <person name="Marcet-Houben M."/>
            <person name="Polaino S."/>
            <person name="Salamov A."/>
            <person name="Villalobos J.M."/>
            <person name="Alvarez M.I."/>
            <person name="Avalos J."/>
            <person name="Benito E.P."/>
            <person name="Benoit I."/>
            <person name="Burger G."/>
            <person name="Camino L.P."/>
            <person name="Canovas D."/>
            <person name="Cerda-Olmedo E."/>
            <person name="Cheng J.-F."/>
            <person name="Dominguez A."/>
            <person name="Elias M."/>
            <person name="Eslava A.P."/>
            <person name="Glaser F."/>
            <person name="Grimwood J."/>
            <person name="Gutierrez G."/>
            <person name="Heitman J."/>
            <person name="Henrissat B."/>
            <person name="Iturriaga E.A."/>
            <person name="Lang B.F."/>
            <person name="Lavin J.L."/>
            <person name="Lee S."/>
            <person name="Li W."/>
            <person name="Lindquist E."/>
            <person name="Lopez-Garcia S."/>
            <person name="Luque E.M."/>
            <person name="Marcos A.T."/>
            <person name="Martin J."/>
            <person name="McCluskey K."/>
            <person name="Medina H.R."/>
            <person name="Miralles-Duran A."/>
            <person name="Miyazaki A."/>
            <person name="Munoz-Torres E."/>
            <person name="Oguiza J.A."/>
            <person name="Ohm R."/>
            <person name="Olmedo M."/>
            <person name="Orejas M."/>
            <person name="Ortiz-Castellanos L."/>
            <person name="Pisabarro A.G."/>
            <person name="Rodriguez-Romero J."/>
            <person name="Ruiz-Herrera J."/>
            <person name="Ruiz-Vazquez R."/>
            <person name="Sanz C."/>
            <person name="Schackwitz W."/>
            <person name="Schmutz J."/>
            <person name="Shahriari M."/>
            <person name="Shelest E."/>
            <person name="Silva-Franco F."/>
            <person name="Soanes D."/>
            <person name="Syed K."/>
            <person name="Tagua V.G."/>
            <person name="Talbot N.J."/>
            <person name="Thon M."/>
            <person name="De vries R.P."/>
            <person name="Wiebenga A."/>
            <person name="Yadav J.S."/>
            <person name="Braun E.L."/>
            <person name="Baker S."/>
            <person name="Garre V."/>
            <person name="Horwitz B."/>
            <person name="Torres-Martinez S."/>
            <person name="Idnurm A."/>
            <person name="Herrera-Estrella A."/>
            <person name="Gabaldon T."/>
            <person name="Grigoriev I.V."/>
        </authorList>
    </citation>
    <scope>NUCLEOTIDE SEQUENCE [LARGE SCALE GENOMIC DNA]</scope>
    <source>
        <strain evidence="2">NRRL 1555(-)</strain>
    </source>
</reference>
<dbReference type="Proteomes" id="UP000077315">
    <property type="component" value="Unassembled WGS sequence"/>
</dbReference>